<name>S9QK42_9RHOB</name>
<keyword evidence="2" id="KW-1185">Reference proteome</keyword>
<protein>
    <submittedName>
        <fullName evidence="1">Uncharacterized protein</fullName>
    </submittedName>
</protein>
<sequence length="54" mass="5946">MLNVPFFLVDVLDQETRLNGAAGNAIRFYGPRLTDINARILRATKGVTGSDRPN</sequence>
<accession>S9QK42</accession>
<gene>
    <name evidence="1" type="ORF">thalar_00008</name>
</gene>
<dbReference type="eggNOG" id="ENOG502ZFSW">
    <property type="taxonomic scope" value="Bacteria"/>
</dbReference>
<reference evidence="2" key="1">
    <citation type="journal article" date="2013" name="Stand. Genomic Sci.">
        <title>Genome sequence of the Litoreibacter arenae type strain (DSM 19593(T)), a member of the Roseobacter clade isolated from sea sand.</title>
        <authorList>
            <person name="Riedel T."/>
            <person name="Fiebig A."/>
            <person name="Petersen J."/>
            <person name="Gronow S."/>
            <person name="Kyrpides N.C."/>
            <person name="Goker M."/>
            <person name="Klenk H.P."/>
        </authorList>
    </citation>
    <scope>NUCLEOTIDE SEQUENCE [LARGE SCALE GENOMIC DNA]</scope>
    <source>
        <strain evidence="2">DSM 19593</strain>
    </source>
</reference>
<dbReference type="RefSeq" id="WP_021100952.1">
    <property type="nucleotide sequence ID" value="NZ_KE557309.1"/>
</dbReference>
<dbReference type="HOGENOM" id="CLU_3045035_0_0_5"/>
<evidence type="ECO:0000313" key="1">
    <source>
        <dbReference type="EMBL" id="EPX81841.1"/>
    </source>
</evidence>
<evidence type="ECO:0000313" key="2">
    <source>
        <dbReference type="Proteomes" id="UP000015351"/>
    </source>
</evidence>
<dbReference type="Proteomes" id="UP000015351">
    <property type="component" value="Unassembled WGS sequence"/>
</dbReference>
<dbReference type="AlphaFoldDB" id="S9QK42"/>
<organism evidence="1 2">
    <name type="scientific">Litoreibacter arenae DSM 19593</name>
    <dbReference type="NCBI Taxonomy" id="1123360"/>
    <lineage>
        <taxon>Bacteria</taxon>
        <taxon>Pseudomonadati</taxon>
        <taxon>Pseudomonadota</taxon>
        <taxon>Alphaproteobacteria</taxon>
        <taxon>Rhodobacterales</taxon>
        <taxon>Roseobacteraceae</taxon>
        <taxon>Litoreibacter</taxon>
    </lineage>
</organism>
<dbReference type="EMBL" id="AONI01000004">
    <property type="protein sequence ID" value="EPX81841.1"/>
    <property type="molecule type" value="Genomic_DNA"/>
</dbReference>
<proteinExistence type="predicted"/>
<comment type="caution">
    <text evidence="1">The sequence shown here is derived from an EMBL/GenBank/DDBJ whole genome shotgun (WGS) entry which is preliminary data.</text>
</comment>